<name>A0CBK0_PARTE</name>
<gene>
    <name evidence="2" type="ORF">GSPATT00036950001</name>
</gene>
<feature type="coiled-coil region" evidence="1">
    <location>
        <begin position="269"/>
        <end position="296"/>
    </location>
</feature>
<sequence>MIKNQIYEIPRSLQEQHDSMVNLKTFIKEVIQASGKKCTPEEVNKVCQNDAATIDNLLKRVRQQGSDANNPSNQNVPSPINQIKLDSYQQLYNQIGKNIDSLTEQIQAQDKPGIQYHKAQLNYQLESVNQNSIRIDIDLEVFREKIQIINGERDQIIEIMQDIIRKFEEINSQNISQDIEDDESQDSQYQNLKNIMERAIIAIVEVEENLQNCVELVKRFYNNNSNQGSNIVVIQDLQNRLNGNLSFFTYFKKVFSQTIEAVQQFQIFNRNQSQKIRDLQRKFHELQRTNNQYLNQFKVQMMESQKNKKKIDNLMTGICLNANRKTSQELLNHYEEFNDQIIIGIKKLSQIIYAVFPIQNLQQKIQLDRDTITDMISFINNISQENENINTDSQEQQWERSLNLFQKIISKISTDSLVNQYIKNSFEWILDIKRKVQENKEQIQRIKERANNQAPI</sequence>
<dbReference type="Proteomes" id="UP000000600">
    <property type="component" value="Unassembled WGS sequence"/>
</dbReference>
<dbReference type="KEGG" id="ptm:GSPATT00036950001"/>
<dbReference type="GeneID" id="5021349"/>
<protein>
    <submittedName>
        <fullName evidence="2">Uncharacterized protein</fullName>
    </submittedName>
</protein>
<dbReference type="OrthoDB" id="312951at2759"/>
<evidence type="ECO:0000256" key="1">
    <source>
        <dbReference type="SAM" id="Coils"/>
    </source>
</evidence>
<evidence type="ECO:0000313" key="2">
    <source>
        <dbReference type="EMBL" id="CAK68167.1"/>
    </source>
</evidence>
<dbReference type="InParanoid" id="A0CBK0"/>
<accession>A0CBK0</accession>
<dbReference type="AlphaFoldDB" id="A0CBK0"/>
<dbReference type="RefSeq" id="XP_001435564.1">
    <property type="nucleotide sequence ID" value="XM_001435527.2"/>
</dbReference>
<evidence type="ECO:0000313" key="3">
    <source>
        <dbReference type="Proteomes" id="UP000000600"/>
    </source>
</evidence>
<dbReference type="OMA" id="RINGAQK"/>
<dbReference type="EMBL" id="CT868057">
    <property type="protein sequence ID" value="CAK68167.1"/>
    <property type="molecule type" value="Genomic_DNA"/>
</dbReference>
<keyword evidence="1" id="KW-0175">Coiled coil</keyword>
<dbReference type="HOGENOM" id="CLU_600600_0_0_1"/>
<proteinExistence type="predicted"/>
<reference evidence="2 3" key="1">
    <citation type="journal article" date="2006" name="Nature">
        <title>Global trends of whole-genome duplications revealed by the ciliate Paramecium tetraurelia.</title>
        <authorList>
            <consortium name="Genoscope"/>
            <person name="Aury J.-M."/>
            <person name="Jaillon O."/>
            <person name="Duret L."/>
            <person name="Noel B."/>
            <person name="Jubin C."/>
            <person name="Porcel B.M."/>
            <person name="Segurens B."/>
            <person name="Daubin V."/>
            <person name="Anthouard V."/>
            <person name="Aiach N."/>
            <person name="Arnaiz O."/>
            <person name="Billaut A."/>
            <person name="Beisson J."/>
            <person name="Blanc I."/>
            <person name="Bouhouche K."/>
            <person name="Camara F."/>
            <person name="Duharcourt S."/>
            <person name="Guigo R."/>
            <person name="Gogendeau D."/>
            <person name="Katinka M."/>
            <person name="Keller A.-M."/>
            <person name="Kissmehl R."/>
            <person name="Klotz C."/>
            <person name="Koll F."/>
            <person name="Le Moue A."/>
            <person name="Lepere C."/>
            <person name="Malinsky S."/>
            <person name="Nowacki M."/>
            <person name="Nowak J.K."/>
            <person name="Plattner H."/>
            <person name="Poulain J."/>
            <person name="Ruiz F."/>
            <person name="Serrano V."/>
            <person name="Zagulski M."/>
            <person name="Dessen P."/>
            <person name="Betermier M."/>
            <person name="Weissenbach J."/>
            <person name="Scarpelli C."/>
            <person name="Schachter V."/>
            <person name="Sperling L."/>
            <person name="Meyer E."/>
            <person name="Cohen J."/>
            <person name="Wincker P."/>
        </authorList>
    </citation>
    <scope>NUCLEOTIDE SEQUENCE [LARGE SCALE GENOMIC DNA]</scope>
    <source>
        <strain evidence="2 3">Stock d4-2</strain>
    </source>
</reference>
<organism evidence="2 3">
    <name type="scientific">Paramecium tetraurelia</name>
    <dbReference type="NCBI Taxonomy" id="5888"/>
    <lineage>
        <taxon>Eukaryota</taxon>
        <taxon>Sar</taxon>
        <taxon>Alveolata</taxon>
        <taxon>Ciliophora</taxon>
        <taxon>Intramacronucleata</taxon>
        <taxon>Oligohymenophorea</taxon>
        <taxon>Peniculida</taxon>
        <taxon>Parameciidae</taxon>
        <taxon>Paramecium</taxon>
    </lineage>
</organism>
<keyword evidence="3" id="KW-1185">Reference proteome</keyword>